<gene>
    <name evidence="5" type="ORF">PV08_09490</name>
</gene>
<keyword evidence="6" id="KW-1185">Reference proteome</keyword>
<evidence type="ECO:0000256" key="3">
    <source>
        <dbReference type="RuleBase" id="RU003718"/>
    </source>
</evidence>
<name>A0A0D2BLZ9_9EURO</name>
<dbReference type="GeneID" id="27336573"/>
<dbReference type="CDD" id="cd03784">
    <property type="entry name" value="GT1_Gtf-like"/>
    <property type="match status" value="1"/>
</dbReference>
<evidence type="ECO:0000313" key="5">
    <source>
        <dbReference type="EMBL" id="KIW12214.1"/>
    </source>
</evidence>
<evidence type="ECO:0000256" key="4">
    <source>
        <dbReference type="SAM" id="Phobius"/>
    </source>
</evidence>
<dbReference type="Proteomes" id="UP000053328">
    <property type="component" value="Unassembled WGS sequence"/>
</dbReference>
<keyword evidence="4" id="KW-0812">Transmembrane</keyword>
<dbReference type="InterPro" id="IPR002213">
    <property type="entry name" value="UDP_glucos_trans"/>
</dbReference>
<dbReference type="InterPro" id="IPR050271">
    <property type="entry name" value="UDP-glycosyltransferase"/>
</dbReference>
<dbReference type="AlphaFoldDB" id="A0A0D2BLZ9"/>
<organism evidence="5 6">
    <name type="scientific">Exophiala spinifera</name>
    <dbReference type="NCBI Taxonomy" id="91928"/>
    <lineage>
        <taxon>Eukaryota</taxon>
        <taxon>Fungi</taxon>
        <taxon>Dikarya</taxon>
        <taxon>Ascomycota</taxon>
        <taxon>Pezizomycotina</taxon>
        <taxon>Eurotiomycetes</taxon>
        <taxon>Chaetothyriomycetidae</taxon>
        <taxon>Chaetothyriales</taxon>
        <taxon>Herpotrichiellaceae</taxon>
        <taxon>Exophiala</taxon>
    </lineage>
</organism>
<protein>
    <submittedName>
        <fullName evidence="5">Uncharacterized protein</fullName>
    </submittedName>
</protein>
<dbReference type="Pfam" id="PF00201">
    <property type="entry name" value="UDPGT"/>
    <property type="match status" value="1"/>
</dbReference>
<dbReference type="RefSeq" id="XP_016232430.1">
    <property type="nucleotide sequence ID" value="XM_016383807.1"/>
</dbReference>
<dbReference type="VEuPathDB" id="FungiDB:PV08_09490"/>
<dbReference type="STRING" id="91928.A0A0D2BLZ9"/>
<accession>A0A0D2BLZ9</accession>
<dbReference type="Gene3D" id="3.40.50.2000">
    <property type="entry name" value="Glycogen Phosphorylase B"/>
    <property type="match status" value="2"/>
</dbReference>
<reference evidence="5 6" key="1">
    <citation type="submission" date="2015-01" db="EMBL/GenBank/DDBJ databases">
        <title>The Genome Sequence of Exophiala spinifera CBS89968.</title>
        <authorList>
            <consortium name="The Broad Institute Genomics Platform"/>
            <person name="Cuomo C."/>
            <person name="de Hoog S."/>
            <person name="Gorbushina A."/>
            <person name="Stielow B."/>
            <person name="Teixiera M."/>
            <person name="Abouelleil A."/>
            <person name="Chapman S.B."/>
            <person name="Priest M."/>
            <person name="Young S.K."/>
            <person name="Wortman J."/>
            <person name="Nusbaum C."/>
            <person name="Birren B."/>
        </authorList>
    </citation>
    <scope>NUCLEOTIDE SEQUENCE [LARGE SCALE GENOMIC DNA]</scope>
    <source>
        <strain evidence="5 6">CBS 89968</strain>
    </source>
</reference>
<dbReference type="HOGENOM" id="CLU_036519_2_0_1"/>
<dbReference type="PROSITE" id="PS00375">
    <property type="entry name" value="UDPGT"/>
    <property type="match status" value="1"/>
</dbReference>
<comment type="similarity">
    <text evidence="3">Belongs to the UDP-glycosyltransferase family.</text>
</comment>
<dbReference type="OrthoDB" id="5835829at2759"/>
<feature type="transmembrane region" description="Helical" evidence="4">
    <location>
        <begin position="462"/>
        <end position="483"/>
    </location>
</feature>
<dbReference type="SUPFAM" id="SSF53756">
    <property type="entry name" value="UDP-Glycosyltransferase/glycogen phosphorylase"/>
    <property type="match status" value="1"/>
</dbReference>
<keyword evidence="2 3" id="KW-0808">Transferase</keyword>
<evidence type="ECO:0000256" key="1">
    <source>
        <dbReference type="ARBA" id="ARBA00022676"/>
    </source>
</evidence>
<dbReference type="InterPro" id="IPR035595">
    <property type="entry name" value="UDP_glycos_trans_CS"/>
</dbReference>
<dbReference type="PANTHER" id="PTHR48043">
    <property type="entry name" value="EG:EG0003.4 PROTEIN-RELATED"/>
    <property type="match status" value="1"/>
</dbReference>
<evidence type="ECO:0000313" key="6">
    <source>
        <dbReference type="Proteomes" id="UP000053328"/>
    </source>
</evidence>
<dbReference type="EMBL" id="KN847498">
    <property type="protein sequence ID" value="KIW12214.1"/>
    <property type="molecule type" value="Genomic_DNA"/>
</dbReference>
<keyword evidence="1 3" id="KW-0328">Glycosyltransferase</keyword>
<keyword evidence="4" id="KW-1133">Transmembrane helix</keyword>
<keyword evidence="4" id="KW-0472">Membrane</keyword>
<sequence length="487" mass="54863">MVEKYPFISQVYAVARRISAEEDKVYHRLLEDSDIRDSQGRADMLRVLKFMESFWTETHKALDVVVQAHRPDLIFGDVLDFQACKDVADKYSIPLATMHPQIPFNLEAPGYMPGLPGFQQKCLTSEHASIWDRLQEQVFAVKMLFSIRHHIAWRRRMRREAGMPAAGLVRKPSHLHLVNAFFGLDVPRPLPPLVVPVGPVIQEHYPPLDPDTASFLESHQRVVYIAFGTHVTMGGERFINIVRGVQLALAAGHIDGVLWALKIAESATTSAFDPDICDILQGRNPRWRLLPWAPQRAILDHTSIVAFVSHCGASSVYESVFHGVPVLGMPIFNDQFKQAKCLREAGVGLVLDKNNFTPLELSTKLAALVADPTGTVKRNCLRMKRIAAIQIKKKSLAVDLIEEVIYDHELRFDWSEHDPEWDVNAPKITATGQRAKRVLRPAHLETADARMSFWKAQNYDLLLVYALVLLSPAVIAGTAWKVLSRTN</sequence>
<proteinExistence type="inferred from homology"/>
<dbReference type="PANTHER" id="PTHR48043:SF145">
    <property type="entry name" value="FI06409P-RELATED"/>
    <property type="match status" value="1"/>
</dbReference>
<dbReference type="GO" id="GO:0008194">
    <property type="term" value="F:UDP-glycosyltransferase activity"/>
    <property type="evidence" value="ECO:0007669"/>
    <property type="project" value="InterPro"/>
</dbReference>
<evidence type="ECO:0000256" key="2">
    <source>
        <dbReference type="ARBA" id="ARBA00022679"/>
    </source>
</evidence>